<gene>
    <name evidence="12" type="primary">xerS</name>
    <name evidence="12" type="ordered locus">BpOF4_20539</name>
</gene>
<evidence type="ECO:0000256" key="6">
    <source>
        <dbReference type="ARBA" id="ARBA00023125"/>
    </source>
</evidence>
<keyword evidence="13" id="KW-1185">Reference proteome</keyword>
<dbReference type="eggNOG" id="COG4974">
    <property type="taxonomic scope" value="Bacteria"/>
</dbReference>
<evidence type="ECO:0000256" key="3">
    <source>
        <dbReference type="ARBA" id="ARBA00022618"/>
    </source>
</evidence>
<dbReference type="NCBIfam" id="NF003462">
    <property type="entry name" value="PRK05084.1"/>
    <property type="match status" value="1"/>
</dbReference>
<keyword evidence="7" id="KW-0233">DNA recombination</keyword>
<evidence type="ECO:0000313" key="13">
    <source>
        <dbReference type="Proteomes" id="UP000001544"/>
    </source>
</evidence>
<evidence type="ECO:0000256" key="1">
    <source>
        <dbReference type="ARBA" id="ARBA00004496"/>
    </source>
</evidence>
<reference evidence="12 13" key="1">
    <citation type="journal article" date="2011" name="Environ. Microbiol.">
        <title>Genome of alkaliphilic Bacillus pseudofirmus OF4 reveals adaptations that support the ability to grow in an external pH range from 7.5 to 11.4.</title>
        <authorList>
            <person name="Janto B."/>
            <person name="Ahmed A."/>
            <person name="Ito M."/>
            <person name="Liu J."/>
            <person name="Hicks D.B."/>
            <person name="Pagni S."/>
            <person name="Fackelmayer O.J."/>
            <person name="Smith T.A."/>
            <person name="Earl J."/>
            <person name="Elbourne L.D."/>
            <person name="Hassan K."/>
            <person name="Paulsen I.T."/>
            <person name="Kolsto A.B."/>
            <person name="Tourasse N.J."/>
            <person name="Ehrlich G.D."/>
            <person name="Boissy R."/>
            <person name="Ivey D.M."/>
            <person name="Li G."/>
            <person name="Xue Y."/>
            <person name="Ma Y."/>
            <person name="Hu F.Z."/>
            <person name="Krulwich T.A."/>
        </authorList>
    </citation>
    <scope>NUCLEOTIDE SEQUENCE [LARGE SCALE GENOMIC DNA]</scope>
    <source>
        <strain evidence="13">ATCC BAA-2126 / JCM 17055 / OF4</strain>
    </source>
</reference>
<dbReference type="GO" id="GO:0006310">
    <property type="term" value="P:DNA recombination"/>
    <property type="evidence" value="ECO:0007669"/>
    <property type="project" value="UniProtKB-KW"/>
</dbReference>
<keyword evidence="6 9" id="KW-0238">DNA-binding</keyword>
<feature type="domain" description="Tyr recombinase" evidence="10">
    <location>
        <begin position="173"/>
        <end position="359"/>
    </location>
</feature>
<dbReference type="RefSeq" id="WP_012961021.1">
    <property type="nucleotide sequence ID" value="NC_013792.1"/>
</dbReference>
<evidence type="ECO:0000256" key="4">
    <source>
        <dbReference type="ARBA" id="ARBA00022829"/>
    </source>
</evidence>
<sequence length="368" mass="43072">MSSKQHEYYEKRLLDLMDKMPPYIIEYLDSRLDYRSSLTLFNYARDYQEFLNWLISEGISEAKDIKDVSVETLANLSLQEAQAFFKTMLRRKYLVSKKSEEYKQVQEKTVNRMKSALRSLFKYLTVEAEAENHEPYFHRNVMQKIPVHKVIESRSERAANMTSKIFVDNADADFLHYVQKEYEQTLTKGQTRYFKRDKERDFAILSLFLGSGIRLNELSNLKLGDVDFTQRLIRVIRKGNKKDSVTVIPEALEDLEAYLEIRNERYNADSDPNAYVFITKGKNGYSPLSNRAIQKIIAKYTESYDKRMSPHKLRHTYATNLAEQTGDIPLVMTQLGHSSPETSLLYINTSLEKAKKAAEEMGKRRKRK</sequence>
<protein>
    <submittedName>
        <fullName evidence="12">Site-specific tyrosine recombinase XerS</fullName>
    </submittedName>
</protein>
<dbReference type="InterPro" id="IPR013762">
    <property type="entry name" value="Integrase-like_cat_sf"/>
</dbReference>
<dbReference type="HOGENOM" id="CLU_027562_9_6_9"/>
<evidence type="ECO:0000259" key="11">
    <source>
        <dbReference type="PROSITE" id="PS51900"/>
    </source>
</evidence>
<evidence type="ECO:0000259" key="10">
    <source>
        <dbReference type="PROSITE" id="PS51898"/>
    </source>
</evidence>
<evidence type="ECO:0000256" key="9">
    <source>
        <dbReference type="PROSITE-ProRule" id="PRU01248"/>
    </source>
</evidence>
<dbReference type="InterPro" id="IPR010998">
    <property type="entry name" value="Integrase_recombinase_N"/>
</dbReference>
<name>D3G177_ALKPO</name>
<evidence type="ECO:0000256" key="2">
    <source>
        <dbReference type="ARBA" id="ARBA00022490"/>
    </source>
</evidence>
<dbReference type="GO" id="GO:0003677">
    <property type="term" value="F:DNA binding"/>
    <property type="evidence" value="ECO:0007669"/>
    <property type="project" value="UniProtKB-UniRule"/>
</dbReference>
<dbReference type="PROSITE" id="PS51900">
    <property type="entry name" value="CB"/>
    <property type="match status" value="1"/>
</dbReference>
<evidence type="ECO:0000256" key="5">
    <source>
        <dbReference type="ARBA" id="ARBA00022908"/>
    </source>
</evidence>
<dbReference type="GO" id="GO:0007059">
    <property type="term" value="P:chromosome segregation"/>
    <property type="evidence" value="ECO:0007669"/>
    <property type="project" value="UniProtKB-KW"/>
</dbReference>
<dbReference type="Proteomes" id="UP000001544">
    <property type="component" value="Plasmid pBpOF4-01"/>
</dbReference>
<accession>D3G177</accession>
<dbReference type="InterPro" id="IPR002104">
    <property type="entry name" value="Integrase_catalytic"/>
</dbReference>
<keyword evidence="12" id="KW-0614">Plasmid</keyword>
<evidence type="ECO:0000313" key="12">
    <source>
        <dbReference type="EMBL" id="ADC52103.1"/>
    </source>
</evidence>
<dbReference type="PANTHER" id="PTHR30349">
    <property type="entry name" value="PHAGE INTEGRASE-RELATED"/>
    <property type="match status" value="1"/>
</dbReference>
<dbReference type="EMBL" id="CP001879">
    <property type="protein sequence ID" value="ADC52103.1"/>
    <property type="molecule type" value="Genomic_DNA"/>
</dbReference>
<dbReference type="AlphaFoldDB" id="D3G177"/>
<comment type="subcellular location">
    <subcellularLocation>
        <location evidence="1">Cytoplasm</location>
    </subcellularLocation>
</comment>
<dbReference type="InterPro" id="IPR050090">
    <property type="entry name" value="Tyrosine_recombinase_XerCD"/>
</dbReference>
<dbReference type="PANTHER" id="PTHR30349:SF77">
    <property type="entry name" value="TYROSINE RECOMBINASE XERC"/>
    <property type="match status" value="1"/>
</dbReference>
<evidence type="ECO:0000256" key="7">
    <source>
        <dbReference type="ARBA" id="ARBA00023172"/>
    </source>
</evidence>
<dbReference type="SUPFAM" id="SSF56349">
    <property type="entry name" value="DNA breaking-rejoining enzymes"/>
    <property type="match status" value="1"/>
</dbReference>
<dbReference type="Pfam" id="PF00589">
    <property type="entry name" value="Phage_integrase"/>
    <property type="match status" value="1"/>
</dbReference>
<dbReference type="InterPro" id="IPR044068">
    <property type="entry name" value="CB"/>
</dbReference>
<keyword evidence="2" id="KW-0963">Cytoplasm</keyword>
<dbReference type="InterPro" id="IPR011010">
    <property type="entry name" value="DNA_brk_join_enz"/>
</dbReference>
<dbReference type="Gene3D" id="1.10.443.10">
    <property type="entry name" value="Intergrase catalytic core"/>
    <property type="match status" value="1"/>
</dbReference>
<keyword evidence="4" id="KW-0159">Chromosome partition</keyword>
<keyword evidence="8" id="KW-0131">Cell cycle</keyword>
<geneLocation type="plasmid" evidence="12 13">
    <name>pBpOF4-01</name>
</geneLocation>
<dbReference type="CDD" id="cd00397">
    <property type="entry name" value="DNA_BRE_C"/>
    <property type="match status" value="1"/>
</dbReference>
<dbReference type="GO" id="GO:0051301">
    <property type="term" value="P:cell division"/>
    <property type="evidence" value="ECO:0007669"/>
    <property type="project" value="UniProtKB-KW"/>
</dbReference>
<proteinExistence type="predicted"/>
<keyword evidence="3" id="KW-0132">Cell division</keyword>
<dbReference type="PROSITE" id="PS51898">
    <property type="entry name" value="TYR_RECOMBINASE"/>
    <property type="match status" value="1"/>
</dbReference>
<organism evidence="12 13">
    <name type="scientific">Alkalihalophilus pseudofirmus (strain ATCC BAA-2126 / JCM 17055 / OF4)</name>
    <name type="common">Bacillus pseudofirmus</name>
    <dbReference type="NCBI Taxonomy" id="398511"/>
    <lineage>
        <taxon>Bacteria</taxon>
        <taxon>Bacillati</taxon>
        <taxon>Bacillota</taxon>
        <taxon>Bacilli</taxon>
        <taxon>Bacillales</taxon>
        <taxon>Bacillaceae</taxon>
        <taxon>Alkalihalophilus</taxon>
    </lineage>
</organism>
<feature type="domain" description="Core-binding (CB)" evidence="11">
    <location>
        <begin position="18"/>
        <end position="125"/>
    </location>
</feature>
<keyword evidence="5" id="KW-0229">DNA integration</keyword>
<dbReference type="GO" id="GO:0015074">
    <property type="term" value="P:DNA integration"/>
    <property type="evidence" value="ECO:0007669"/>
    <property type="project" value="UniProtKB-KW"/>
</dbReference>
<dbReference type="KEGG" id="bpf:BpOF4_20539"/>
<dbReference type="GO" id="GO:0005737">
    <property type="term" value="C:cytoplasm"/>
    <property type="evidence" value="ECO:0007669"/>
    <property type="project" value="UniProtKB-SubCell"/>
</dbReference>
<dbReference type="Gene3D" id="1.10.150.130">
    <property type="match status" value="1"/>
</dbReference>
<evidence type="ECO:0000256" key="8">
    <source>
        <dbReference type="ARBA" id="ARBA00023306"/>
    </source>
</evidence>